<dbReference type="CDD" id="cd19531">
    <property type="entry name" value="LCL_NRPS-like"/>
    <property type="match status" value="1"/>
</dbReference>
<comment type="cofactor">
    <cofactor evidence="1">
        <name>pantetheine 4'-phosphate</name>
        <dbReference type="ChEBI" id="CHEBI:47942"/>
    </cofactor>
</comment>
<sequence>MNLLNALIDLHDRGIELDRVDGNLKIAFRRDGLSEDLKLYLKTHKSRILDLFERFGIDSNRDIRHASFAQQRLWMLDRIESASAQYNMPVALHLEGGLNLDALERTLDTLLERHEILRTVYGTNDDGDCVQIVRRATAVELPHIDLSAEADDARLARAEQLAHEEASVPFDLSADRMLRATLLRLAPHTHVLLLTLHHIASDGWSMAILTRELGELYNAYAQGLPSPLEPLRIQYKDYASWQRRNARSETHARDLAYWTAALRDLPAVHNLPLDHPRPAVADHRSGQLVQRLEAPLHRELLQFAGNRHVTLFMLVHAAFVAFLARLSGSPDIVVGTPVANRPLPDLAPLVGFFVNTLVLRSSLDPARSFNELLQQSRQRLVDAYQHQQLPFEQLVDALNPARSLAHAPLFQVMLALNNNDDPPLRLAGLDSRPLANAPIPAKFDLSLHIDALPDGSLRLAWEYAAALFEPGTIARFAERFAVLLADAVRRPDSPVSQLAILPHDERRLLLQRWNDTASPYPGSACIHQLFEAQAARFPDRVALHCNGVELTYRALNARANQLALHLRQLGLPPDSLVGVCVERSPDLVVALLAVLKAGAAYLPLDPAYPRERIDYMLLDSRAQCVIASRALALPDGSAVRNVVRLDDTDLIARLDRAPDHNPDPADVGLASHHLAYLIYTSGSTGQPKGVMIEHRNTVAFIHWALHAFPPDAFDGVLASTSVCFDLSVFEIFATLAAAGRIVLVRDVLALPELPDGLVRLVNTVPSAIHALLLAGRLPASVRTVNLAGEPLRQSLVDALYEAGVDHVYDLYGPSEDTTYSTFTRRTLNGRPTIGVPIANTQAFVLSASAQLQPVGVPGELHLGGAGLARGYLGRPELTAERFVDNPIHDASVRRLYRTGDLVRWLPDGHLEFLGRLDQQVKIRGFRIELGEIDARLGACDGVREAAVVALDHAGESQLVAYVVPRDAHASSAPVLRAALAAFLPAYMIPAAFVFLPALPLTPNGKLDRKRLPMPDDARTSFREYEPPRSRTETAIASVWQTLLDYSPVGRHDHFFEVGGHSLTALKLLDSLSKRFSVPLTAAMLFRSPSIEQLAREIDAARTGHDVEPPVERFRDGAVTVAPLLLVPPIGGSSLCYGDLVNALGYPGVVWGCQQTREIVAAETTGSAAGLAALYVRAWLERAKHTEVCLLGWSFGGVVGFEMASELEKRGVRVRWLGLIDTHLPAPGGDTLARQALATFALDLGFDAEELAQWQHLVHDGESDALRFLWTNGRHTGRLPAAITLDELTERYRITAANLRRLADYRPSSTWQGPADYFLAARDGAATAARRSADVWRTRLPDIAVTEVDADHFSIVKSRHAQSIARLVTLKLEALIPA</sequence>
<dbReference type="Gene3D" id="3.30.559.10">
    <property type="entry name" value="Chloramphenicol acetyltransferase-like domain"/>
    <property type="match status" value="1"/>
</dbReference>
<feature type="domain" description="Carrier" evidence="5">
    <location>
        <begin position="1026"/>
        <end position="1101"/>
    </location>
</feature>
<dbReference type="InterPro" id="IPR025110">
    <property type="entry name" value="AMP-bd_C"/>
</dbReference>
<dbReference type="InterPro" id="IPR036736">
    <property type="entry name" value="ACP-like_sf"/>
</dbReference>
<dbReference type="GO" id="GO:0043041">
    <property type="term" value="P:amino acid activation for nonribosomal peptide biosynthetic process"/>
    <property type="evidence" value="ECO:0007669"/>
    <property type="project" value="TreeGrafter"/>
</dbReference>
<evidence type="ECO:0000313" key="7">
    <source>
        <dbReference type="Proteomes" id="UP000067711"/>
    </source>
</evidence>
<dbReference type="Gene3D" id="3.30.559.30">
    <property type="entry name" value="Nonribosomal peptide synthetase, condensation domain"/>
    <property type="match status" value="1"/>
</dbReference>
<dbReference type="InterPro" id="IPR023213">
    <property type="entry name" value="CAT-like_dom_sf"/>
</dbReference>
<evidence type="ECO:0000256" key="1">
    <source>
        <dbReference type="ARBA" id="ARBA00001957"/>
    </source>
</evidence>
<dbReference type="Pfam" id="PF00975">
    <property type="entry name" value="Thioesterase"/>
    <property type="match status" value="1"/>
</dbReference>
<dbReference type="InterPro" id="IPR045851">
    <property type="entry name" value="AMP-bd_C_sf"/>
</dbReference>
<dbReference type="RefSeq" id="WP_108026931.1">
    <property type="nucleotide sequence ID" value="NZ_CP013389.1"/>
</dbReference>
<evidence type="ECO:0000256" key="2">
    <source>
        <dbReference type="ARBA" id="ARBA00022450"/>
    </source>
</evidence>
<gene>
    <name evidence="6" type="ORF">WS71_21720</name>
</gene>
<organism evidence="6 7">
    <name type="scientific">Burkholderia mayonis</name>
    <dbReference type="NCBI Taxonomy" id="1385591"/>
    <lineage>
        <taxon>Bacteria</taxon>
        <taxon>Pseudomonadati</taxon>
        <taxon>Pseudomonadota</taxon>
        <taxon>Betaproteobacteria</taxon>
        <taxon>Burkholderiales</taxon>
        <taxon>Burkholderiaceae</taxon>
        <taxon>Burkholderia</taxon>
        <taxon>pseudomallei group</taxon>
    </lineage>
</organism>
<dbReference type="InterPro" id="IPR029058">
    <property type="entry name" value="AB_hydrolase_fold"/>
</dbReference>
<dbReference type="Proteomes" id="UP000067711">
    <property type="component" value="Chromosome 1"/>
</dbReference>
<dbReference type="InterPro" id="IPR000873">
    <property type="entry name" value="AMP-dep_synth/lig_dom"/>
</dbReference>
<protein>
    <recommendedName>
        <fullName evidence="5">Carrier domain-containing protein</fullName>
    </recommendedName>
</protein>
<dbReference type="PROSITE" id="PS50075">
    <property type="entry name" value="CARRIER"/>
    <property type="match status" value="1"/>
</dbReference>
<name>A0A1B4G1V3_9BURK</name>
<dbReference type="FunFam" id="3.30.559.10:FF:000012">
    <property type="entry name" value="Non-ribosomal peptide synthetase"/>
    <property type="match status" value="1"/>
</dbReference>
<keyword evidence="2" id="KW-0596">Phosphopantetheine</keyword>
<dbReference type="SUPFAM" id="SSF52777">
    <property type="entry name" value="CoA-dependent acyltransferases"/>
    <property type="match status" value="2"/>
</dbReference>
<dbReference type="InterPro" id="IPR001031">
    <property type="entry name" value="Thioesterase"/>
</dbReference>
<dbReference type="SUPFAM" id="SSF53474">
    <property type="entry name" value="alpha/beta-Hydrolases"/>
    <property type="match status" value="1"/>
</dbReference>
<dbReference type="InterPro" id="IPR020845">
    <property type="entry name" value="AMP-binding_CS"/>
</dbReference>
<evidence type="ECO:0000313" key="6">
    <source>
        <dbReference type="EMBL" id="AOJ09897.1"/>
    </source>
</evidence>
<dbReference type="InterPro" id="IPR042099">
    <property type="entry name" value="ANL_N_sf"/>
</dbReference>
<dbReference type="InterPro" id="IPR006162">
    <property type="entry name" value="Ppantetheine_attach_site"/>
</dbReference>
<dbReference type="GO" id="GO:0044550">
    <property type="term" value="P:secondary metabolite biosynthetic process"/>
    <property type="evidence" value="ECO:0007669"/>
    <property type="project" value="TreeGrafter"/>
</dbReference>
<evidence type="ECO:0000256" key="3">
    <source>
        <dbReference type="ARBA" id="ARBA00022553"/>
    </source>
</evidence>
<dbReference type="Pfam" id="PF00668">
    <property type="entry name" value="Condensation"/>
    <property type="match status" value="1"/>
</dbReference>
<dbReference type="InterPro" id="IPR009081">
    <property type="entry name" value="PP-bd_ACP"/>
</dbReference>
<dbReference type="SUPFAM" id="SSF47336">
    <property type="entry name" value="ACP-like"/>
    <property type="match status" value="1"/>
</dbReference>
<dbReference type="InterPro" id="IPR010071">
    <property type="entry name" value="AA_adenyl_dom"/>
</dbReference>
<dbReference type="PANTHER" id="PTHR45527">
    <property type="entry name" value="NONRIBOSOMAL PEPTIDE SYNTHETASE"/>
    <property type="match status" value="1"/>
</dbReference>
<dbReference type="PANTHER" id="PTHR45527:SF1">
    <property type="entry name" value="FATTY ACID SYNTHASE"/>
    <property type="match status" value="1"/>
</dbReference>
<dbReference type="GO" id="GO:0031177">
    <property type="term" value="F:phosphopantetheine binding"/>
    <property type="evidence" value="ECO:0007669"/>
    <property type="project" value="InterPro"/>
</dbReference>
<dbReference type="Pfam" id="PF13193">
    <property type="entry name" value="AMP-binding_C"/>
    <property type="match status" value="1"/>
</dbReference>
<dbReference type="PROSITE" id="PS00455">
    <property type="entry name" value="AMP_BINDING"/>
    <property type="match status" value="1"/>
</dbReference>
<dbReference type="Gene3D" id="3.40.50.12780">
    <property type="entry name" value="N-terminal domain of ligase-like"/>
    <property type="match status" value="1"/>
</dbReference>
<dbReference type="GO" id="GO:0003824">
    <property type="term" value="F:catalytic activity"/>
    <property type="evidence" value="ECO:0007669"/>
    <property type="project" value="InterPro"/>
</dbReference>
<dbReference type="Gene3D" id="3.30.300.30">
    <property type="match status" value="1"/>
</dbReference>
<dbReference type="InterPro" id="IPR020806">
    <property type="entry name" value="PKS_PP-bd"/>
</dbReference>
<dbReference type="SMART" id="SM00823">
    <property type="entry name" value="PKS_PP"/>
    <property type="match status" value="1"/>
</dbReference>
<dbReference type="GO" id="GO:0005829">
    <property type="term" value="C:cytosol"/>
    <property type="evidence" value="ECO:0007669"/>
    <property type="project" value="TreeGrafter"/>
</dbReference>
<dbReference type="Gene3D" id="3.40.50.1820">
    <property type="entry name" value="alpha/beta hydrolase"/>
    <property type="match status" value="1"/>
</dbReference>
<evidence type="ECO:0000256" key="4">
    <source>
        <dbReference type="ARBA" id="ARBA00022723"/>
    </source>
</evidence>
<keyword evidence="4" id="KW-0479">Metal-binding</keyword>
<dbReference type="Gene3D" id="1.10.1200.10">
    <property type="entry name" value="ACP-like"/>
    <property type="match status" value="1"/>
</dbReference>
<dbReference type="SUPFAM" id="SSF56801">
    <property type="entry name" value="Acetyl-CoA synthetase-like"/>
    <property type="match status" value="1"/>
</dbReference>
<proteinExistence type="predicted"/>
<keyword evidence="3" id="KW-0597">Phosphoprotein</keyword>
<dbReference type="FunFam" id="2.30.38.10:FF:000001">
    <property type="entry name" value="Non-ribosomal peptide synthetase PvdI"/>
    <property type="match status" value="1"/>
</dbReference>
<dbReference type="PROSITE" id="PS00012">
    <property type="entry name" value="PHOSPHOPANTETHEINE"/>
    <property type="match status" value="1"/>
</dbReference>
<dbReference type="EMBL" id="CP013389">
    <property type="protein sequence ID" value="AOJ09897.1"/>
    <property type="molecule type" value="Genomic_DNA"/>
</dbReference>
<dbReference type="Pfam" id="PF00501">
    <property type="entry name" value="AMP-binding"/>
    <property type="match status" value="1"/>
</dbReference>
<reference evidence="6 7" key="1">
    <citation type="submission" date="2015-12" db="EMBL/GenBank/DDBJ databases">
        <title>Diversity of Burkholderia near neighbor genomes.</title>
        <authorList>
            <person name="Sahl J."/>
            <person name="Wagner D."/>
            <person name="Keim P."/>
        </authorList>
    </citation>
    <scope>NUCLEOTIDE SEQUENCE [LARGE SCALE GENOMIC DNA]</scope>
    <source>
        <strain evidence="6 7">BDU8</strain>
    </source>
</reference>
<dbReference type="InterPro" id="IPR001242">
    <property type="entry name" value="Condensation_dom"/>
</dbReference>
<dbReference type="Pfam" id="PF00550">
    <property type="entry name" value="PP-binding"/>
    <property type="match status" value="1"/>
</dbReference>
<accession>A0A1B4G1V3</accession>
<dbReference type="NCBIfam" id="TIGR01733">
    <property type="entry name" value="AA-adenyl-dom"/>
    <property type="match status" value="1"/>
</dbReference>
<dbReference type="GO" id="GO:0046872">
    <property type="term" value="F:metal ion binding"/>
    <property type="evidence" value="ECO:0007669"/>
    <property type="project" value="UniProtKB-KW"/>
</dbReference>
<dbReference type="FunFam" id="3.40.50.980:FF:000001">
    <property type="entry name" value="Non-ribosomal peptide synthetase"/>
    <property type="match status" value="1"/>
</dbReference>
<evidence type="ECO:0000259" key="5">
    <source>
        <dbReference type="PROSITE" id="PS50075"/>
    </source>
</evidence>
<dbReference type="FunFam" id="3.30.300.30:FF:000010">
    <property type="entry name" value="Enterobactin synthetase component F"/>
    <property type="match status" value="1"/>
</dbReference>